<feature type="compositionally biased region" description="Basic and acidic residues" evidence="1">
    <location>
        <begin position="38"/>
        <end position="47"/>
    </location>
</feature>
<feature type="region of interest" description="Disordered" evidence="1">
    <location>
        <begin position="102"/>
        <end position="145"/>
    </location>
</feature>
<reference evidence="3" key="1">
    <citation type="journal article" date="2017" name="Nat. Microbiol.">
        <title>Global analysis of biosynthetic gene clusters reveals vast potential of secondary metabolite production in Penicillium species.</title>
        <authorList>
            <person name="Nielsen J.C."/>
            <person name="Grijseels S."/>
            <person name="Prigent S."/>
            <person name="Ji B."/>
            <person name="Dainat J."/>
            <person name="Nielsen K.F."/>
            <person name="Frisvad J.C."/>
            <person name="Workman M."/>
            <person name="Nielsen J."/>
        </authorList>
    </citation>
    <scope>NUCLEOTIDE SEQUENCE [LARGE SCALE GENOMIC DNA]</scope>
    <source>
        <strain evidence="3">IBT 11843</strain>
    </source>
</reference>
<dbReference type="EMBL" id="MDYL01000022">
    <property type="protein sequence ID" value="OQD70591.1"/>
    <property type="molecule type" value="Genomic_DNA"/>
</dbReference>
<keyword evidence="3" id="KW-1185">Reference proteome</keyword>
<feature type="region of interest" description="Disordered" evidence="1">
    <location>
        <begin position="1"/>
        <end position="87"/>
    </location>
</feature>
<dbReference type="AlphaFoldDB" id="A0A1V6P0X2"/>
<proteinExistence type="predicted"/>
<accession>A0A1V6P0X2</accession>
<protein>
    <submittedName>
        <fullName evidence="2">Uncharacterized protein</fullName>
    </submittedName>
</protein>
<name>A0A1V6P0X2_PENDC</name>
<evidence type="ECO:0000313" key="3">
    <source>
        <dbReference type="Proteomes" id="UP000191522"/>
    </source>
</evidence>
<evidence type="ECO:0000256" key="1">
    <source>
        <dbReference type="SAM" id="MobiDB-lite"/>
    </source>
</evidence>
<comment type="caution">
    <text evidence="2">The sequence shown here is derived from an EMBL/GenBank/DDBJ whole genome shotgun (WGS) entry which is preliminary data.</text>
</comment>
<dbReference type="Proteomes" id="UP000191522">
    <property type="component" value="Unassembled WGS sequence"/>
</dbReference>
<gene>
    <name evidence="2" type="ORF">PENDEC_c022G04534</name>
</gene>
<dbReference type="OrthoDB" id="5416172at2759"/>
<feature type="compositionally biased region" description="Basic and acidic residues" evidence="1">
    <location>
        <begin position="121"/>
        <end position="145"/>
    </location>
</feature>
<dbReference type="OMA" id="NATDMPR"/>
<evidence type="ECO:0000313" key="2">
    <source>
        <dbReference type="EMBL" id="OQD70591.1"/>
    </source>
</evidence>
<organism evidence="2 3">
    <name type="scientific">Penicillium decumbens</name>
    <dbReference type="NCBI Taxonomy" id="69771"/>
    <lineage>
        <taxon>Eukaryota</taxon>
        <taxon>Fungi</taxon>
        <taxon>Dikarya</taxon>
        <taxon>Ascomycota</taxon>
        <taxon>Pezizomycotina</taxon>
        <taxon>Eurotiomycetes</taxon>
        <taxon>Eurotiomycetidae</taxon>
        <taxon>Eurotiales</taxon>
        <taxon>Aspergillaceae</taxon>
        <taxon>Penicillium</taxon>
    </lineage>
</organism>
<sequence>MVQQDAHQGGSLSEMAANGTTIPNDAGKMNTIPSVPRPDQRAEHFGFDNEGLAEPSTAFAADNATDLPRSTRDVGQTGEVITGTGNTIHASAESKRVYMGTNIPGAGGDSREIKHHNHNRSAFDRYANEDEDSAEKIGDHEVRNA</sequence>